<organism evidence="1 2">
    <name type="scientific">Legionella santicrucis</name>
    <dbReference type="NCBI Taxonomy" id="45074"/>
    <lineage>
        <taxon>Bacteria</taxon>
        <taxon>Pseudomonadati</taxon>
        <taxon>Pseudomonadota</taxon>
        <taxon>Gammaproteobacteria</taxon>
        <taxon>Legionellales</taxon>
        <taxon>Legionellaceae</taxon>
        <taxon>Legionella</taxon>
    </lineage>
</organism>
<evidence type="ECO:0000313" key="2">
    <source>
        <dbReference type="Proteomes" id="UP000054703"/>
    </source>
</evidence>
<gene>
    <name evidence="1" type="ORF">Lsan_3545</name>
</gene>
<dbReference type="OrthoDB" id="9805913at2"/>
<dbReference type="AlphaFoldDB" id="A0A0W0Y8X1"/>
<comment type="caution">
    <text evidence="1">The sequence shown here is derived from an EMBL/GenBank/DDBJ whole genome shotgun (WGS) entry which is preliminary data.</text>
</comment>
<dbReference type="EMBL" id="LNYU01000091">
    <property type="protein sequence ID" value="KTD53135.1"/>
    <property type="molecule type" value="Genomic_DNA"/>
</dbReference>
<accession>A0A0W0Y8X1</accession>
<proteinExistence type="predicted"/>
<evidence type="ECO:0000313" key="1">
    <source>
        <dbReference type="EMBL" id="KTD53135.1"/>
    </source>
</evidence>
<protein>
    <submittedName>
        <fullName evidence="1">Coiled-coil protein</fullName>
    </submittedName>
</protein>
<dbReference type="Proteomes" id="UP000054703">
    <property type="component" value="Unassembled WGS sequence"/>
</dbReference>
<reference evidence="1 2" key="1">
    <citation type="submission" date="2015-11" db="EMBL/GenBank/DDBJ databases">
        <title>Genomic analysis of 38 Legionella species identifies large and diverse effector repertoires.</title>
        <authorList>
            <person name="Burstein D."/>
            <person name="Amaro F."/>
            <person name="Zusman T."/>
            <person name="Lifshitz Z."/>
            <person name="Cohen O."/>
            <person name="Gilbert J.A."/>
            <person name="Pupko T."/>
            <person name="Shuman H.A."/>
            <person name="Segal G."/>
        </authorList>
    </citation>
    <scope>NUCLEOTIDE SEQUENCE [LARGE SCALE GENOMIC DNA]</scope>
    <source>
        <strain evidence="1 2">SC-63-C7</strain>
    </source>
</reference>
<keyword evidence="2" id="KW-1185">Reference proteome</keyword>
<sequence length="847" mass="97027">MHPENEETLTANLENFENNLSPKLPDGNYTSRTTKLEPNNINIPYRGILINFEQLRSGAEDILKKILKERMGESKLVDLEAKIHELERSIEIEKDPSKKDTLEANLNLLKDLNKVMGLSTIMIPNEDGTPSRYCILRDTAGGVTEKHSLIKMDDTITQLLRLNNNQEINASSYLANRNEYKLNTQGILKLPKHGKTTEVQREAIALNISRILGFTTTQSTMVEHTGKAALFIPFDKIQLLNEFAEGEAQRVILPSSLKGLTKIGDEYFHYSTIVPVGNRLNPEQTIEDFGYAMAFSYLCNDTDFIGMNNQNKAINDKNQLYMFDQVVMSKEKMSFDTRLNLVPIGFGRHSRHNQGRNRSIIEDSSFDTKFDSISHLLQCKKNIDSMLDNILESHTQKISQITNSITEINPKSNSLFSKDGPELSRLKNQLKEVEILRNDVMAVKKTINQRMETLFANFPTLNGKAMNSELFLNHAHILKACLSLEKLVNKPVLFTDDGRPYRHPWTYRNTNKINSINIVDDKAHISFTSLEPIQMDDILSRAGVYNDKQKDTLIIPISELNKINENCIFPERSPFKMETDYLDCSNLKRNLSGYKDEKQNMLIAQITDYQTQISQNDIGPKEVDKIMDSMLCNLKSFSEIANKGMVKQVELNLQLDMQQKLRKIILDKNPELKNKLHSAFEASVKLDHLNEINDVLRCYVRCNCKSKDLLERYLDKCIDHGESAINHKQAKIEADTMYRESASVSHDLKMQHELGKISTVTTMRENSIYSNLLVDSPKNKIDVPQIREPREVNSPKEDWDNVDVPQIRESRKNEEAISFKERFRSITRPSIREAEPEIEPTALVVKP</sequence>
<name>A0A0W0Y8X1_9GAMM</name>
<dbReference type="STRING" id="45074.Lsan_3545"/>
<dbReference type="PATRIC" id="fig|45074.5.peg.3813"/>
<dbReference type="RefSeq" id="WP_058515463.1">
    <property type="nucleotide sequence ID" value="NZ_CAAAIH010000015.1"/>
</dbReference>